<dbReference type="PANTHER" id="PTHR33711">
    <property type="entry name" value="DIOXYGENASE, PUTATIVE (AFU_ORTHOLOGUE AFUA_2G02910)-RELATED"/>
    <property type="match status" value="1"/>
</dbReference>
<dbReference type="InterPro" id="IPR015889">
    <property type="entry name" value="Intradiol_dOase_core"/>
</dbReference>
<dbReference type="SUPFAM" id="SSF49482">
    <property type="entry name" value="Aromatic compound dioxygenase"/>
    <property type="match status" value="1"/>
</dbReference>
<dbReference type="EMBL" id="VUOC01000001">
    <property type="protein sequence ID" value="KAA2245529.1"/>
    <property type="molecule type" value="Genomic_DNA"/>
</dbReference>
<keyword evidence="3" id="KW-0560">Oxidoreductase</keyword>
<evidence type="ECO:0000256" key="1">
    <source>
        <dbReference type="ARBA" id="ARBA00007825"/>
    </source>
</evidence>
<comment type="caution">
    <text evidence="5">The sequence shown here is derived from an EMBL/GenBank/DDBJ whole genome shotgun (WGS) entry which is preliminary data.</text>
</comment>
<feature type="domain" description="Intradiol ring-cleavage dioxygenases" evidence="4">
    <location>
        <begin position="61"/>
        <end position="200"/>
    </location>
</feature>
<dbReference type="RefSeq" id="WP_149836919.1">
    <property type="nucleotide sequence ID" value="NZ_VUOC01000001.1"/>
</dbReference>
<evidence type="ECO:0000313" key="6">
    <source>
        <dbReference type="Proteomes" id="UP000324611"/>
    </source>
</evidence>
<dbReference type="Proteomes" id="UP000324611">
    <property type="component" value="Unassembled WGS sequence"/>
</dbReference>
<dbReference type="Pfam" id="PF00775">
    <property type="entry name" value="Dioxygenase_C"/>
    <property type="match status" value="1"/>
</dbReference>
<evidence type="ECO:0000256" key="3">
    <source>
        <dbReference type="ARBA" id="ARBA00023002"/>
    </source>
</evidence>
<evidence type="ECO:0000259" key="4">
    <source>
        <dbReference type="Pfam" id="PF00775"/>
    </source>
</evidence>
<evidence type="ECO:0000256" key="2">
    <source>
        <dbReference type="ARBA" id="ARBA00022964"/>
    </source>
</evidence>
<name>A0A5B2W5N5_9BACT</name>
<reference evidence="5 6" key="1">
    <citation type="submission" date="2019-09" db="EMBL/GenBank/DDBJ databases">
        <title>Chitinophaga ginsengihumi sp. nov., isolated from soil of ginseng rhizosphere.</title>
        <authorList>
            <person name="Lee J."/>
        </authorList>
    </citation>
    <scope>NUCLEOTIDE SEQUENCE [LARGE SCALE GENOMIC DNA]</scope>
    <source>
        <strain evidence="5 6">BN140078</strain>
    </source>
</reference>
<protein>
    <recommendedName>
        <fullName evidence="4">Intradiol ring-cleavage dioxygenases domain-containing protein</fullName>
    </recommendedName>
</protein>
<dbReference type="InterPro" id="IPR050770">
    <property type="entry name" value="Intradiol_RC_Dioxygenase"/>
</dbReference>
<dbReference type="GO" id="GO:0016702">
    <property type="term" value="F:oxidoreductase activity, acting on single donors with incorporation of molecular oxygen, incorporation of two atoms of oxygen"/>
    <property type="evidence" value="ECO:0007669"/>
    <property type="project" value="InterPro"/>
</dbReference>
<reference evidence="5 6" key="2">
    <citation type="submission" date="2019-09" db="EMBL/GenBank/DDBJ databases">
        <authorList>
            <person name="Jin C."/>
        </authorList>
    </citation>
    <scope>NUCLEOTIDE SEQUENCE [LARGE SCALE GENOMIC DNA]</scope>
    <source>
        <strain evidence="5 6">BN140078</strain>
    </source>
</reference>
<organism evidence="5 6">
    <name type="scientific">Chitinophaga agrisoli</name>
    <dbReference type="NCBI Taxonomy" id="2607653"/>
    <lineage>
        <taxon>Bacteria</taxon>
        <taxon>Pseudomonadati</taxon>
        <taxon>Bacteroidota</taxon>
        <taxon>Chitinophagia</taxon>
        <taxon>Chitinophagales</taxon>
        <taxon>Chitinophagaceae</taxon>
        <taxon>Chitinophaga</taxon>
    </lineage>
</organism>
<gene>
    <name evidence="5" type="ORF">F0L74_06100</name>
</gene>
<dbReference type="AlphaFoldDB" id="A0A5B2W5N5"/>
<keyword evidence="6" id="KW-1185">Reference proteome</keyword>
<proteinExistence type="inferred from homology"/>
<comment type="similarity">
    <text evidence="1">Belongs to the intradiol ring-cleavage dioxygenase family.</text>
</comment>
<evidence type="ECO:0000313" key="5">
    <source>
        <dbReference type="EMBL" id="KAA2245529.1"/>
    </source>
</evidence>
<dbReference type="Gene3D" id="2.60.130.10">
    <property type="entry name" value="Aromatic compound dioxygenase"/>
    <property type="match status" value="1"/>
</dbReference>
<dbReference type="GO" id="GO:0008199">
    <property type="term" value="F:ferric iron binding"/>
    <property type="evidence" value="ECO:0007669"/>
    <property type="project" value="InterPro"/>
</dbReference>
<accession>A0A5B2W5N5</accession>
<keyword evidence="2" id="KW-0223">Dioxygenase</keyword>
<sequence length="298" mass="34072">MHRRKFIKNTSLVAIAAGTFGSIRWNDNRFIGNTATTTDILGPFYRPGAPFRTNLNPPGFTGSILDLSGTILNDDGKTPATKCMIEIWQNQQDGFYDNITDDFLYRASQKTNGDGRYHFITTLPVPEPVPERNDVFRPAHIHLRISSKGQQDLITQIYFQGDPYLTTDPSTRSDLAINRILEIKKVNNNKNAVQFDIVLNKEYLPDDNVFYKISGIYKMNDGSIMEFYRNGDLLFYKTNGQIWGGLSYAGNNSFGGKENDTEARFELLSRGEAKVWFRFSRRRETIIEGIKLMSYQKE</sequence>
<dbReference type="InterPro" id="IPR000627">
    <property type="entry name" value="Intradiol_dOase_C"/>
</dbReference>
<dbReference type="PANTHER" id="PTHR33711:SF10">
    <property type="entry name" value="INTRADIOL RING-CLEAVAGE DIOXYGENASES DOMAIN-CONTAINING PROTEIN"/>
    <property type="match status" value="1"/>
</dbReference>